<dbReference type="OrthoDB" id="4247949at2"/>
<dbReference type="STRING" id="76728.AQ490_06085"/>
<gene>
    <name evidence="1" type="ORF">AQ490_06085</name>
</gene>
<comment type="caution">
    <text evidence="1">The sequence shown here is derived from an EMBL/GenBank/DDBJ whole genome shotgun (WGS) entry which is preliminary data.</text>
</comment>
<keyword evidence="2" id="KW-1185">Reference proteome</keyword>
<evidence type="ECO:0000313" key="2">
    <source>
        <dbReference type="Proteomes" id="UP000050867"/>
    </source>
</evidence>
<reference evidence="1 2" key="1">
    <citation type="submission" date="2015-10" db="EMBL/GenBank/DDBJ databases">
        <title>Draft genome sequence of pyrrolomycin-producing Streptomyces vitaminophilus.</title>
        <authorList>
            <person name="Graham D.E."/>
            <person name="Mahan K.M."/>
            <person name="Klingeman D.M."/>
            <person name="Hettich R.L."/>
            <person name="Parry R.J."/>
        </authorList>
    </citation>
    <scope>NUCLEOTIDE SEQUENCE [LARGE SCALE GENOMIC DNA]</scope>
    <source>
        <strain evidence="1 2">ATCC 31673</strain>
    </source>
</reference>
<organism evidence="1 2">
    <name type="scientific">Wenjunlia vitaminophila</name>
    <name type="common">Streptomyces vitaminophilus</name>
    <dbReference type="NCBI Taxonomy" id="76728"/>
    <lineage>
        <taxon>Bacteria</taxon>
        <taxon>Bacillati</taxon>
        <taxon>Actinomycetota</taxon>
        <taxon>Actinomycetes</taxon>
        <taxon>Kitasatosporales</taxon>
        <taxon>Streptomycetaceae</taxon>
        <taxon>Wenjunlia</taxon>
    </lineage>
</organism>
<dbReference type="RefSeq" id="WP_058032928.1">
    <property type="nucleotide sequence ID" value="NZ_LLZU01000036.1"/>
</dbReference>
<accession>A0A0T6LND2</accession>
<protein>
    <submittedName>
        <fullName evidence="1">Uncharacterized protein</fullName>
    </submittedName>
</protein>
<name>A0A0T6LND2_WENVI</name>
<dbReference type="eggNOG" id="ENOG5031SGS">
    <property type="taxonomic scope" value="Bacteria"/>
</dbReference>
<dbReference type="EMBL" id="LLZU01000036">
    <property type="protein sequence ID" value="KRV47476.1"/>
    <property type="molecule type" value="Genomic_DNA"/>
</dbReference>
<dbReference type="Proteomes" id="UP000050867">
    <property type="component" value="Unassembled WGS sequence"/>
</dbReference>
<dbReference type="AlphaFoldDB" id="A0A0T6LND2"/>
<sequence>MAVRRVECWIAVCDLCGNTEYADSVIPHLDTPEEAVEYVLANGDVTFGWTRTPGGLLVCSSREPAHEWFHAGKRDVGPGRDAMCVTYSD</sequence>
<evidence type="ECO:0000313" key="1">
    <source>
        <dbReference type="EMBL" id="KRV47476.1"/>
    </source>
</evidence>
<proteinExistence type="predicted"/>